<accession>A0A934N4R0</accession>
<dbReference type="Pfam" id="PF18930">
    <property type="entry name" value="DUF5679"/>
    <property type="match status" value="1"/>
</dbReference>
<dbReference type="RefSeq" id="WP_337308829.1">
    <property type="nucleotide sequence ID" value="NZ_JAEKNS010000020.1"/>
</dbReference>
<sequence length="49" mass="5105">MAVSGYCLKCKAPTEIKDPQAITMKNGKPATTGTCPTCGTKIFKIGKAT</sequence>
<dbReference type="EMBL" id="JAEKNS010000020">
    <property type="protein sequence ID" value="MBJ7593494.1"/>
    <property type="molecule type" value="Genomic_DNA"/>
</dbReference>
<comment type="caution">
    <text evidence="2">The sequence shown here is derived from an EMBL/GenBank/DDBJ whole genome shotgun (WGS) entry which is preliminary data.</text>
</comment>
<gene>
    <name evidence="2" type="ORF">JF886_01315</name>
</gene>
<dbReference type="AlphaFoldDB" id="A0A934N4R0"/>
<evidence type="ECO:0000259" key="1">
    <source>
        <dbReference type="Pfam" id="PF18930"/>
    </source>
</evidence>
<proteinExistence type="predicted"/>
<dbReference type="Proteomes" id="UP000606991">
    <property type="component" value="Unassembled WGS sequence"/>
</dbReference>
<evidence type="ECO:0000313" key="3">
    <source>
        <dbReference type="Proteomes" id="UP000606991"/>
    </source>
</evidence>
<feature type="domain" description="DUF5679" evidence="1">
    <location>
        <begin position="6"/>
        <end position="45"/>
    </location>
</feature>
<protein>
    <recommendedName>
        <fullName evidence="1">DUF5679 domain-containing protein</fullName>
    </recommendedName>
</protein>
<dbReference type="InterPro" id="IPR044044">
    <property type="entry name" value="DUF5679"/>
</dbReference>
<name>A0A934N4R0_9BACT</name>
<organism evidence="2 3">
    <name type="scientific">Candidatus Aeolococcus gillhamiae</name>
    <dbReference type="NCBI Taxonomy" id="3127015"/>
    <lineage>
        <taxon>Bacteria</taxon>
        <taxon>Bacillati</taxon>
        <taxon>Candidatus Dormiibacterota</taxon>
        <taxon>Candidatus Dormibacteria</taxon>
        <taxon>Candidatus Aeolococcales</taxon>
        <taxon>Candidatus Aeolococcaceae</taxon>
        <taxon>Candidatus Aeolococcus</taxon>
    </lineage>
</organism>
<reference evidence="2 3" key="1">
    <citation type="submission" date="2020-10" db="EMBL/GenBank/DDBJ databases">
        <title>Ca. Dormibacterota MAGs.</title>
        <authorList>
            <person name="Montgomery K."/>
        </authorList>
    </citation>
    <scope>NUCLEOTIDE SEQUENCE [LARGE SCALE GENOMIC DNA]</scope>
    <source>
        <strain evidence="2">SC8812_S17_18</strain>
    </source>
</reference>
<evidence type="ECO:0000313" key="2">
    <source>
        <dbReference type="EMBL" id="MBJ7593494.1"/>
    </source>
</evidence>